<evidence type="ECO:0000313" key="8">
    <source>
        <dbReference type="EMBL" id="KAB0640198.1"/>
    </source>
</evidence>
<organism evidence="9">
    <name type="scientific">Burkholderia stagnalis</name>
    <dbReference type="NCBI Taxonomy" id="1503054"/>
    <lineage>
        <taxon>Bacteria</taxon>
        <taxon>Pseudomonadati</taxon>
        <taxon>Pseudomonadota</taxon>
        <taxon>Betaproteobacteria</taxon>
        <taxon>Burkholderiales</taxon>
        <taxon>Burkholderiaceae</taxon>
        <taxon>Burkholderia</taxon>
        <taxon>Burkholderia cepacia complex</taxon>
    </lineage>
</organism>
<keyword evidence="2 5" id="KW-0689">Ribosomal protein</keyword>
<feature type="region of interest" description="Disordered" evidence="7">
    <location>
        <begin position="36"/>
        <end position="56"/>
    </location>
</feature>
<dbReference type="PANTHER" id="PTHR21109:SF22">
    <property type="entry name" value="SMALL RIBOSOMAL SUBUNIT PROTEIN BS21"/>
    <property type="match status" value="1"/>
</dbReference>
<dbReference type="GO" id="GO:0006412">
    <property type="term" value="P:translation"/>
    <property type="evidence" value="ECO:0007669"/>
    <property type="project" value="UniProtKB-UniRule"/>
</dbReference>
<dbReference type="HAMAP" id="MF_00358">
    <property type="entry name" value="Ribosomal_bS21"/>
    <property type="match status" value="1"/>
</dbReference>
<evidence type="ECO:0000313" key="12">
    <source>
        <dbReference type="Proteomes" id="UP000281098"/>
    </source>
</evidence>
<dbReference type="Proteomes" id="UP000281098">
    <property type="component" value="Unassembled WGS sequence"/>
</dbReference>
<dbReference type="Proteomes" id="UP000473470">
    <property type="component" value="Unassembled WGS sequence"/>
</dbReference>
<gene>
    <name evidence="5 8" type="primary">rpsU</name>
    <name evidence="10" type="ORF">DF017_27295</name>
    <name evidence="8" type="ORF">F7R25_05980</name>
    <name evidence="9" type="ORF">WT44_20120</name>
</gene>
<dbReference type="GO" id="GO:1990904">
    <property type="term" value="C:ribonucleoprotein complex"/>
    <property type="evidence" value="ECO:0007669"/>
    <property type="project" value="UniProtKB-KW"/>
</dbReference>
<evidence type="ECO:0000256" key="3">
    <source>
        <dbReference type="ARBA" id="ARBA00023274"/>
    </source>
</evidence>
<dbReference type="NCBIfam" id="TIGR00030">
    <property type="entry name" value="S21p"/>
    <property type="match status" value="1"/>
</dbReference>
<evidence type="ECO:0000256" key="2">
    <source>
        <dbReference type="ARBA" id="ARBA00022980"/>
    </source>
</evidence>
<dbReference type="Proteomes" id="UP000068603">
    <property type="component" value="Unassembled WGS sequence"/>
</dbReference>
<dbReference type="PRINTS" id="PR00976">
    <property type="entry name" value="RIBOSOMALS21"/>
</dbReference>
<dbReference type="KEGG" id="bstg:WT74_22520"/>
<reference evidence="9 11" key="1">
    <citation type="submission" date="2015-11" db="EMBL/GenBank/DDBJ databases">
        <title>Expanding the genomic diversity of Burkholderia species for the development of highly accurate diagnostics.</title>
        <authorList>
            <person name="Sahl J."/>
            <person name="Keim P."/>
            <person name="Wagner D."/>
        </authorList>
    </citation>
    <scope>NUCLEOTIDE SEQUENCE [LARGE SCALE GENOMIC DNA]</scope>
    <source>
        <strain evidence="9 11">MSMB1960WGS</strain>
    </source>
</reference>
<dbReference type="InterPro" id="IPR001911">
    <property type="entry name" value="Ribosomal_bS21"/>
</dbReference>
<reference evidence="8 13" key="3">
    <citation type="submission" date="2019-09" db="EMBL/GenBank/DDBJ databases">
        <title>Draft genome sequences of 48 bacterial type strains from the CCUG.</title>
        <authorList>
            <person name="Tunovic T."/>
            <person name="Pineiro-Iglesias B."/>
            <person name="Unosson C."/>
            <person name="Inganas E."/>
            <person name="Ohlen M."/>
            <person name="Cardew S."/>
            <person name="Jensie-Markopoulos S."/>
            <person name="Salva-Serra F."/>
            <person name="Jaen-Luchoro D."/>
            <person name="Karlsson R."/>
            <person name="Svensson-Stadler L."/>
            <person name="Chun J."/>
            <person name="Moore E."/>
        </authorList>
    </citation>
    <scope>NUCLEOTIDE SEQUENCE [LARGE SCALE GENOMIC DNA]</scope>
    <source>
        <strain evidence="8 13">CCUG 65686</strain>
    </source>
</reference>
<reference evidence="10 12" key="2">
    <citation type="submission" date="2018-08" db="EMBL/GenBank/DDBJ databases">
        <title>Comparative analysis of Burkholderia isolates from Puerto Rico.</title>
        <authorList>
            <person name="Hall C."/>
            <person name="Sahl J."/>
            <person name="Wagner D."/>
        </authorList>
    </citation>
    <scope>NUCLEOTIDE SEQUENCE [LARGE SCALE GENOMIC DNA]</scope>
    <source>
        <strain evidence="10 12">Bp8966</strain>
    </source>
</reference>
<dbReference type="EMBL" id="VZOK01000006">
    <property type="protein sequence ID" value="KAB0640198.1"/>
    <property type="molecule type" value="Genomic_DNA"/>
</dbReference>
<accession>A0A108JLT0</accession>
<dbReference type="GO" id="GO:0003735">
    <property type="term" value="F:structural constituent of ribosome"/>
    <property type="evidence" value="ECO:0007669"/>
    <property type="project" value="InterPro"/>
</dbReference>
<dbReference type="GO" id="GO:0005840">
    <property type="term" value="C:ribosome"/>
    <property type="evidence" value="ECO:0007669"/>
    <property type="project" value="UniProtKB-KW"/>
</dbReference>
<dbReference type="AlphaFoldDB" id="A0A108JLT0"/>
<comment type="caution">
    <text evidence="9">The sequence shown here is derived from an EMBL/GenBank/DDBJ whole genome shotgun (WGS) entry which is preliminary data.</text>
</comment>
<evidence type="ECO:0000313" key="9">
    <source>
        <dbReference type="EMBL" id="KWA58501.1"/>
    </source>
</evidence>
<dbReference type="EMBL" id="QTPM01000044">
    <property type="protein sequence ID" value="RQY86526.1"/>
    <property type="molecule type" value="Genomic_DNA"/>
</dbReference>
<protein>
    <recommendedName>
        <fullName evidence="4 5">Small ribosomal subunit protein bS21</fullName>
    </recommendedName>
</protein>
<dbReference type="GeneID" id="93056847"/>
<dbReference type="Pfam" id="PF01165">
    <property type="entry name" value="Ribosomal_S21"/>
    <property type="match status" value="1"/>
</dbReference>
<keyword evidence="12" id="KW-1185">Reference proteome</keyword>
<dbReference type="InterPro" id="IPR038380">
    <property type="entry name" value="Ribosomal_bS21_sf"/>
</dbReference>
<evidence type="ECO:0000256" key="1">
    <source>
        <dbReference type="ARBA" id="ARBA00006640"/>
    </source>
</evidence>
<dbReference type="EMBL" id="LPHB01000056">
    <property type="protein sequence ID" value="KWA58501.1"/>
    <property type="molecule type" value="Genomic_DNA"/>
</dbReference>
<name>A0A108JLT0_9BURK</name>
<evidence type="ECO:0000313" key="10">
    <source>
        <dbReference type="EMBL" id="RQY86526.1"/>
    </source>
</evidence>
<keyword evidence="3 5" id="KW-0687">Ribonucleoprotein</keyword>
<evidence type="ECO:0000256" key="7">
    <source>
        <dbReference type="SAM" id="MobiDB-lite"/>
    </source>
</evidence>
<evidence type="ECO:0000256" key="4">
    <source>
        <dbReference type="ARBA" id="ARBA00035135"/>
    </source>
</evidence>
<comment type="similarity">
    <text evidence="1 5 6">Belongs to the bacterial ribosomal protein bS21 family.</text>
</comment>
<evidence type="ECO:0000256" key="6">
    <source>
        <dbReference type="RuleBase" id="RU000667"/>
    </source>
</evidence>
<evidence type="ECO:0000313" key="11">
    <source>
        <dbReference type="Proteomes" id="UP000068603"/>
    </source>
</evidence>
<dbReference type="STRING" id="1503054.WT74_22520"/>
<dbReference type="RefSeq" id="WP_059563334.1">
    <property type="nucleotide sequence ID" value="NZ_CABVPM010000004.1"/>
</dbReference>
<evidence type="ECO:0000313" key="13">
    <source>
        <dbReference type="Proteomes" id="UP000473470"/>
    </source>
</evidence>
<proteinExistence type="inferred from homology"/>
<dbReference type="Gene3D" id="1.20.5.1150">
    <property type="entry name" value="Ribosomal protein S8"/>
    <property type="match status" value="1"/>
</dbReference>
<feature type="compositionally biased region" description="Basic residues" evidence="7">
    <location>
        <begin position="45"/>
        <end position="56"/>
    </location>
</feature>
<evidence type="ECO:0000256" key="5">
    <source>
        <dbReference type="HAMAP-Rule" id="MF_00358"/>
    </source>
</evidence>
<sequence length="70" mass="8436">MTTILPKLNEPLEVTLRRFRREIERTGLIKELRSRTSYEKPTAERKRKKASAVARQRKLTKRLLPPRKMY</sequence>
<dbReference type="PANTHER" id="PTHR21109">
    <property type="entry name" value="MITOCHONDRIAL 28S RIBOSOMAL PROTEIN S21"/>
    <property type="match status" value="1"/>
</dbReference>